<feature type="transmembrane region" description="Helical" evidence="3">
    <location>
        <begin position="371"/>
        <end position="390"/>
    </location>
</feature>
<keyword evidence="1" id="KW-1188">Viral release from host cell</keyword>
<accession>A0A1M6DPG2</accession>
<dbReference type="Proteomes" id="UP000184536">
    <property type="component" value="Unassembled WGS sequence"/>
</dbReference>
<dbReference type="PANTHER" id="PTHR37813:SF1">
    <property type="entry name" value="FELS-2 PROPHAGE PROTEIN"/>
    <property type="match status" value="1"/>
</dbReference>
<dbReference type="AlphaFoldDB" id="A0A1M6DPG2"/>
<dbReference type="RefSeq" id="WP_110939816.1">
    <property type="nucleotide sequence ID" value="NZ_FQZV01000006.1"/>
</dbReference>
<evidence type="ECO:0000256" key="2">
    <source>
        <dbReference type="SAM" id="Coils"/>
    </source>
</evidence>
<keyword evidence="3" id="KW-0472">Membrane</keyword>
<protein>
    <submittedName>
        <fullName evidence="4">Phage tail tape measure protein, TP901 family, core region</fullName>
    </submittedName>
</protein>
<reference evidence="5" key="1">
    <citation type="submission" date="2016-11" db="EMBL/GenBank/DDBJ databases">
        <authorList>
            <person name="Varghese N."/>
            <person name="Submissions S."/>
        </authorList>
    </citation>
    <scope>NUCLEOTIDE SEQUENCE [LARGE SCALE GENOMIC DNA]</scope>
    <source>
        <strain evidence="5">DSM 17957</strain>
    </source>
</reference>
<feature type="transmembrane region" description="Helical" evidence="3">
    <location>
        <begin position="444"/>
        <end position="463"/>
    </location>
</feature>
<dbReference type="STRING" id="1121919.SAMN02745975_00525"/>
<dbReference type="Gene3D" id="1.20.1170.10">
    <property type="match status" value="1"/>
</dbReference>
<dbReference type="EMBL" id="FQZV01000006">
    <property type="protein sequence ID" value="SHI75019.1"/>
    <property type="molecule type" value="Genomic_DNA"/>
</dbReference>
<gene>
    <name evidence="4" type="ORF">SAMN02745975_00525</name>
</gene>
<feature type="coiled-coil region" evidence="2">
    <location>
        <begin position="61"/>
        <end position="130"/>
    </location>
</feature>
<name>A0A1M6DPG2_9FIRM</name>
<organism evidence="4 5">
    <name type="scientific">Geosporobacter subterraneus DSM 17957</name>
    <dbReference type="NCBI Taxonomy" id="1121919"/>
    <lineage>
        <taxon>Bacteria</taxon>
        <taxon>Bacillati</taxon>
        <taxon>Bacillota</taxon>
        <taxon>Clostridia</taxon>
        <taxon>Peptostreptococcales</taxon>
        <taxon>Thermotaleaceae</taxon>
        <taxon>Geosporobacter</taxon>
    </lineage>
</organism>
<dbReference type="PANTHER" id="PTHR37813">
    <property type="entry name" value="FELS-2 PROPHAGE PROTEIN"/>
    <property type="match status" value="1"/>
</dbReference>
<dbReference type="NCBIfam" id="TIGR01760">
    <property type="entry name" value="tape_meas_TP901"/>
    <property type="match status" value="1"/>
</dbReference>
<evidence type="ECO:0000313" key="4">
    <source>
        <dbReference type="EMBL" id="SHI75019.1"/>
    </source>
</evidence>
<dbReference type="InterPro" id="IPR010090">
    <property type="entry name" value="Phage_tape_meas"/>
</dbReference>
<sequence>MAGNIKGITIEIGGNTQKLQDSLKGVNSKSRDLQSELREVDRLLKLDPKNTELLAQKQKLLAEAVGNTKEKLDTLKEAEKQVKEQFEQGKVGEEQYRAIQREVIKAQEELKKLEGNLNSLNDKWKDAAEKIGNFGSKAEELGKKVTPVSAAAGAVGAGMIAMAVKAGKAADDINTLSKQTGLATDTIQKFQLATDLIDVPLETMTGSLSKLTRNMYSAYSGSDKMQGAFNILGVSITDVNGDLRNNEEVFYDTIEALGRLQNETERDAIAMQIFGKSAQDLNPLILGGADALKKMGAEAEAAGLILSQDALDAANAFNDEIDSLKATAGATFMQMGVQIGQALLPALQSLVEGAKKVLEWMRGLDQTTLKWIITIAGLVAAIAPALIIIGQMATGISAVMKVVTLLTPAMSIFGTTTAAAGVTAGTTAGSVGVLQGALTTLTGPIGIVIAAVAALIAIFIYLWNTNEDFRNKVIELWEGLKNFLVATLDFIKEYFGFAWEAISKAFSAFGKLFKGDFKGFLNDIFNAAKIWVTGWLEIGKNIVTGIWEGILAMKDWLFDKIGGFFGGILDKAKGVLGISSPSKVFAEVIGKNMALGVGVGFEEAMEDVKGAVGESLRSTTQEVYSDNRITNSQEIKVTQNIYAPVKSERAMQKESVRNLRKLIPQV</sequence>
<feature type="transmembrane region" description="Helical" evidence="3">
    <location>
        <begin position="402"/>
        <end position="424"/>
    </location>
</feature>
<evidence type="ECO:0000313" key="5">
    <source>
        <dbReference type="Proteomes" id="UP000184536"/>
    </source>
</evidence>
<keyword evidence="2" id="KW-0175">Coiled coil</keyword>
<evidence type="ECO:0000256" key="3">
    <source>
        <dbReference type="SAM" id="Phobius"/>
    </source>
</evidence>
<keyword evidence="3" id="KW-0812">Transmembrane</keyword>
<keyword evidence="3" id="KW-1133">Transmembrane helix</keyword>
<evidence type="ECO:0000256" key="1">
    <source>
        <dbReference type="ARBA" id="ARBA00022612"/>
    </source>
</evidence>
<keyword evidence="5" id="KW-1185">Reference proteome</keyword>
<dbReference type="OrthoDB" id="1677957at2"/>
<proteinExistence type="predicted"/>
<dbReference type="SUPFAM" id="SSF58104">
    <property type="entry name" value="Methyl-accepting chemotaxis protein (MCP) signaling domain"/>
    <property type="match status" value="1"/>
</dbReference>